<sequence length="211" mass="21725">MKSIFVAGLLMATSVFSAAVPVSAAVVSAAPHKRQLESQGSILDNLYQQIVAQTTQINATRDSAPENPSVLEIPGIASEINKNFAAITEALKQAATKSEAQRNATPAVAARQDDGGDDDDGDDGDKCDAACITGKVLDIVYEVASTIRSVIEKFGLAPFLLRINPLLLALSALVIGLDVLVSGLLLTVTAVVNVILGGLGLSLLALGFAAA</sequence>
<feature type="region of interest" description="Disordered" evidence="1">
    <location>
        <begin position="97"/>
        <end position="123"/>
    </location>
</feature>
<keyword evidence="2" id="KW-0812">Transmembrane</keyword>
<accession>A0ABR1T2F0</accession>
<dbReference type="GeneID" id="92098245"/>
<keyword evidence="3" id="KW-0732">Signal</keyword>
<keyword evidence="2" id="KW-0472">Membrane</keyword>
<keyword evidence="5" id="KW-1185">Reference proteome</keyword>
<feature type="transmembrane region" description="Helical" evidence="2">
    <location>
        <begin position="159"/>
        <end position="177"/>
    </location>
</feature>
<evidence type="ECO:0000313" key="5">
    <source>
        <dbReference type="Proteomes" id="UP001480595"/>
    </source>
</evidence>
<evidence type="ECO:0000256" key="3">
    <source>
        <dbReference type="SAM" id="SignalP"/>
    </source>
</evidence>
<feature type="signal peptide" evidence="3">
    <location>
        <begin position="1"/>
        <end position="19"/>
    </location>
</feature>
<reference evidence="4 5" key="1">
    <citation type="submission" date="2023-01" db="EMBL/GenBank/DDBJ databases">
        <title>Analysis of 21 Apiospora genomes using comparative genomics revels a genus with tremendous synthesis potential of carbohydrate active enzymes and secondary metabolites.</title>
        <authorList>
            <person name="Sorensen T."/>
        </authorList>
    </citation>
    <scope>NUCLEOTIDE SEQUENCE [LARGE SCALE GENOMIC DNA]</scope>
    <source>
        <strain evidence="4 5">CBS 135458</strain>
    </source>
</reference>
<feature type="transmembrane region" description="Helical" evidence="2">
    <location>
        <begin position="184"/>
        <end position="210"/>
    </location>
</feature>
<dbReference type="RefSeq" id="XP_066708311.1">
    <property type="nucleotide sequence ID" value="XM_066865182.1"/>
</dbReference>
<keyword evidence="2" id="KW-1133">Transmembrane helix</keyword>
<name>A0ABR1T2F0_9PEZI</name>
<evidence type="ECO:0000256" key="2">
    <source>
        <dbReference type="SAM" id="Phobius"/>
    </source>
</evidence>
<feature type="chain" id="PRO_5045790563" evidence="3">
    <location>
        <begin position="20"/>
        <end position="211"/>
    </location>
</feature>
<organism evidence="4 5">
    <name type="scientific">Apiospora phragmitis</name>
    <dbReference type="NCBI Taxonomy" id="2905665"/>
    <lineage>
        <taxon>Eukaryota</taxon>
        <taxon>Fungi</taxon>
        <taxon>Dikarya</taxon>
        <taxon>Ascomycota</taxon>
        <taxon>Pezizomycotina</taxon>
        <taxon>Sordariomycetes</taxon>
        <taxon>Xylariomycetidae</taxon>
        <taxon>Amphisphaeriales</taxon>
        <taxon>Apiosporaceae</taxon>
        <taxon>Apiospora</taxon>
    </lineage>
</organism>
<protein>
    <submittedName>
        <fullName evidence="4">Uncharacterized protein</fullName>
    </submittedName>
</protein>
<evidence type="ECO:0000313" key="4">
    <source>
        <dbReference type="EMBL" id="KAK8040766.1"/>
    </source>
</evidence>
<comment type="caution">
    <text evidence="4">The sequence shown here is derived from an EMBL/GenBank/DDBJ whole genome shotgun (WGS) entry which is preliminary data.</text>
</comment>
<gene>
    <name evidence="4" type="ORF">PG994_013773</name>
</gene>
<evidence type="ECO:0000256" key="1">
    <source>
        <dbReference type="SAM" id="MobiDB-lite"/>
    </source>
</evidence>
<proteinExistence type="predicted"/>
<dbReference type="Proteomes" id="UP001480595">
    <property type="component" value="Unassembled WGS sequence"/>
</dbReference>
<dbReference type="EMBL" id="JAQQWL010000015">
    <property type="protein sequence ID" value="KAK8040766.1"/>
    <property type="molecule type" value="Genomic_DNA"/>
</dbReference>